<reference evidence="8" key="1">
    <citation type="submission" date="2023-07" db="EMBL/GenBank/DDBJ databases">
        <authorList>
            <person name="Yang W."/>
            <person name="Chen J."/>
            <person name="Ji P."/>
            <person name="Hu F."/>
        </authorList>
    </citation>
    <scope>NUCLEOTIDE SEQUENCE</scope>
    <source>
        <strain evidence="8">CRE-138-0111</strain>
    </source>
</reference>
<evidence type="ECO:0000256" key="3">
    <source>
        <dbReference type="ARBA" id="ARBA00022989"/>
    </source>
</evidence>
<organism evidence="8 9">
    <name type="scientific">Providencia huashanensis</name>
    <dbReference type="NCBI Taxonomy" id="3037798"/>
    <lineage>
        <taxon>Bacteria</taxon>
        <taxon>Pseudomonadati</taxon>
        <taxon>Pseudomonadota</taxon>
        <taxon>Gammaproteobacteria</taxon>
        <taxon>Enterobacterales</taxon>
        <taxon>Morganellaceae</taxon>
        <taxon>Providencia</taxon>
    </lineage>
</organism>
<keyword evidence="3 5" id="KW-1133">Transmembrane helix</keyword>
<comment type="caution">
    <text evidence="8">The sequence shown here is derived from an EMBL/GenBank/DDBJ whole genome shotgun (WGS) entry which is preliminary data.</text>
</comment>
<dbReference type="EC" id="7.1.1.-" evidence="5"/>
<keyword evidence="9" id="KW-1185">Reference proteome</keyword>
<feature type="transmembrane region" description="Helical" evidence="5">
    <location>
        <begin position="198"/>
        <end position="220"/>
    </location>
</feature>
<dbReference type="GO" id="GO:0050136">
    <property type="term" value="F:NADH dehydrogenase (quinone) (non-electrogenic) activity"/>
    <property type="evidence" value="ECO:0007669"/>
    <property type="project" value="UniProtKB-EC"/>
</dbReference>
<gene>
    <name evidence="5 8" type="primary">nuoN</name>
    <name evidence="8" type="ORF">Q5E86_15700</name>
</gene>
<dbReference type="NCBIfam" id="NF004439">
    <property type="entry name" value="PRK05777.1-1"/>
    <property type="match status" value="1"/>
</dbReference>
<keyword evidence="5" id="KW-1003">Cell membrane</keyword>
<feature type="transmembrane region" description="Helical" evidence="5">
    <location>
        <begin position="328"/>
        <end position="352"/>
    </location>
</feature>
<feature type="transmembrane region" description="Helical" evidence="5">
    <location>
        <begin position="271"/>
        <end position="290"/>
    </location>
</feature>
<comment type="subunit">
    <text evidence="5">NDH-1 is composed of 13 different subunits. Subunits NuoA, H, J, K, L, M, N constitute the membrane sector of the complex.</text>
</comment>
<dbReference type="Proteomes" id="UP001176478">
    <property type="component" value="Unassembled WGS sequence"/>
</dbReference>
<feature type="transmembrane region" description="Helical" evidence="5">
    <location>
        <begin position="372"/>
        <end position="396"/>
    </location>
</feature>
<feature type="transmembrane region" description="Helical" evidence="5">
    <location>
        <begin position="159"/>
        <end position="178"/>
    </location>
</feature>
<feature type="transmembrane region" description="Helical" evidence="5">
    <location>
        <begin position="128"/>
        <end position="147"/>
    </location>
</feature>
<comment type="subcellular location">
    <subcellularLocation>
        <location evidence="5">Cell membrane</location>
        <topology evidence="5">Multi-pass membrane protein</topology>
    </subcellularLocation>
    <subcellularLocation>
        <location evidence="1">Endomembrane system</location>
        <topology evidence="1">Multi-pass membrane protein</topology>
    </subcellularLocation>
    <subcellularLocation>
        <location evidence="6">Membrane</location>
        <topology evidence="6">Multi-pass membrane protein</topology>
    </subcellularLocation>
</comment>
<dbReference type="PANTHER" id="PTHR22773">
    <property type="entry name" value="NADH DEHYDROGENASE"/>
    <property type="match status" value="1"/>
</dbReference>
<evidence type="ECO:0000256" key="2">
    <source>
        <dbReference type="ARBA" id="ARBA00022692"/>
    </source>
</evidence>
<comment type="function">
    <text evidence="5">NDH-1 shuttles electrons from NADH, via FMN and iron-sulfur (Fe-S) centers, to quinones in the respiratory chain. The immediate electron acceptor for the enzyme in this species is believed to be ubiquinone. Couples the redox reaction to proton translocation (for every two electrons transferred, four hydrogen ions are translocated across the cytoplasmic membrane), and thus conserves the redox energy in a proton gradient.</text>
</comment>
<feature type="transmembrane region" description="Helical" evidence="5">
    <location>
        <begin position="297"/>
        <end position="316"/>
    </location>
</feature>
<keyword evidence="8" id="KW-0560">Oxidoreductase</keyword>
<keyword evidence="4 5" id="KW-0472">Membrane</keyword>
<keyword evidence="5" id="KW-1278">Translocase</keyword>
<keyword evidence="5" id="KW-0813">Transport</keyword>
<evidence type="ECO:0000259" key="7">
    <source>
        <dbReference type="Pfam" id="PF00361"/>
    </source>
</evidence>
<keyword evidence="5" id="KW-0830">Ubiquinone</keyword>
<feature type="transmembrane region" description="Helical" evidence="5">
    <location>
        <begin position="240"/>
        <end position="259"/>
    </location>
</feature>
<accession>A0ABT9AU09</accession>
<evidence type="ECO:0000313" key="8">
    <source>
        <dbReference type="EMBL" id="MDO7857762.1"/>
    </source>
</evidence>
<comment type="catalytic activity">
    <reaction evidence="5">
        <text>a quinone + NADH + 5 H(+)(in) = a quinol + NAD(+) + 4 H(+)(out)</text>
        <dbReference type="Rhea" id="RHEA:57888"/>
        <dbReference type="ChEBI" id="CHEBI:15378"/>
        <dbReference type="ChEBI" id="CHEBI:24646"/>
        <dbReference type="ChEBI" id="CHEBI:57540"/>
        <dbReference type="ChEBI" id="CHEBI:57945"/>
        <dbReference type="ChEBI" id="CHEBI:132124"/>
    </reaction>
</comment>
<dbReference type="HAMAP" id="MF_00445">
    <property type="entry name" value="NDH1_NuoN_1"/>
    <property type="match status" value="1"/>
</dbReference>
<feature type="transmembrane region" description="Helical" evidence="5">
    <location>
        <begin position="408"/>
        <end position="427"/>
    </location>
</feature>
<dbReference type="Pfam" id="PF00361">
    <property type="entry name" value="Proton_antipo_M"/>
    <property type="match status" value="1"/>
</dbReference>
<name>A0ABT9AU09_9GAMM</name>
<feature type="transmembrane region" description="Helical" evidence="5">
    <location>
        <begin position="38"/>
        <end position="61"/>
    </location>
</feature>
<feature type="transmembrane region" description="Helical" evidence="5">
    <location>
        <begin position="6"/>
        <end position="26"/>
    </location>
</feature>
<evidence type="ECO:0000256" key="5">
    <source>
        <dbReference type="HAMAP-Rule" id="MF_00445"/>
    </source>
</evidence>
<dbReference type="EMBL" id="JAUQTG010000009">
    <property type="protein sequence ID" value="MDO7857762.1"/>
    <property type="molecule type" value="Genomic_DNA"/>
</dbReference>
<comment type="similarity">
    <text evidence="5">Belongs to the complex I subunit 2 family.</text>
</comment>
<proteinExistence type="inferred from homology"/>
<evidence type="ECO:0000256" key="1">
    <source>
        <dbReference type="ARBA" id="ARBA00004127"/>
    </source>
</evidence>
<feature type="transmembrane region" description="Helical" evidence="5">
    <location>
        <begin position="73"/>
        <end position="93"/>
    </location>
</feature>
<feature type="domain" description="NADH:quinone oxidoreductase/Mrp antiporter transmembrane" evidence="7">
    <location>
        <begin position="122"/>
        <end position="421"/>
    </location>
</feature>
<keyword evidence="2 5" id="KW-0812">Transmembrane</keyword>
<dbReference type="InterPro" id="IPR001750">
    <property type="entry name" value="ND/Mrp_TM"/>
</dbReference>
<dbReference type="InterPro" id="IPR010096">
    <property type="entry name" value="NADH-Q_OxRdtase_suN/2"/>
</dbReference>
<dbReference type="NCBIfam" id="TIGR01770">
    <property type="entry name" value="NDH_I_N"/>
    <property type="match status" value="1"/>
</dbReference>
<protein>
    <recommendedName>
        <fullName evidence="5">NADH-quinone oxidoreductase subunit N</fullName>
        <ecNumber evidence="5">7.1.1.-</ecNumber>
    </recommendedName>
    <alternativeName>
        <fullName evidence="5">NADH dehydrogenase I subunit N</fullName>
    </alternativeName>
    <alternativeName>
        <fullName evidence="5">NDH-1 subunit N</fullName>
    </alternativeName>
</protein>
<keyword evidence="5" id="KW-0874">Quinone</keyword>
<keyword evidence="5" id="KW-0520">NAD</keyword>
<evidence type="ECO:0000256" key="4">
    <source>
        <dbReference type="ARBA" id="ARBA00023136"/>
    </source>
</evidence>
<feature type="transmembrane region" description="Helical" evidence="5">
    <location>
        <begin position="450"/>
        <end position="470"/>
    </location>
</feature>
<sequence>MTITPQELIAILPLMIVGLTAVVVMLSIAWRRDHLTSAALTVSGFIIALLSLIWVADGYLMDVTSLIRVDNFALFYSALVLVAGIGTSIFAYHWLEGFGDNRDEFHLLVAIAVAGGVLLSMSNHMASMFIGIELISLPLFGLVAYTFERRRTLEAGIKYMLLSAAASSFLLFGIALLYAESGSLSFAAVGQSLSDSQIHAPLIMIGFGMLIVGFGFKLSLFPFQLWTPDVYQGAPAPVSAFLATGSKIAIFAVLVRIFMEAPVTNSDTLSIVISVIAIASILFGNLLAISQKSAKRLLGYSSISHMGYLLVALVALRTVPEYAQTTIAIYLVGYLFASLGAFGVISIVSSPYRGDDQDDFSAFRGLFWHKPVLATVMTIMMLSLAGIPITLGFIGKFYVIASAVKAELWWLTGAVVVGSAIGLYYYLRFMASLYSRDAEHAERYTGPEKATLGTVVAVICAIAVIAFGVWPQPLIDITSTALAVINWRLNTSCWWKPVTSTVTGFF</sequence>
<evidence type="ECO:0000313" key="9">
    <source>
        <dbReference type="Proteomes" id="UP001176478"/>
    </source>
</evidence>
<reference evidence="8" key="2">
    <citation type="journal article" date="2024" name="Int. J. Antimicrob. Agents">
        <title>Identification of a novel Providencia species showing multi-drug-resistant in three patients with hospital-acquired infection.</title>
        <authorList>
            <person name="Yang W."/>
            <person name="Chen J."/>
            <person name="Yang F."/>
            <person name="Ji P."/>
            <person name="Shen S."/>
            <person name="Yin D."/>
            <person name="Hu F."/>
        </authorList>
    </citation>
    <scope>NUCLEOTIDE SEQUENCE</scope>
    <source>
        <strain evidence="8">CRE-138-0111</strain>
    </source>
</reference>
<evidence type="ECO:0000256" key="6">
    <source>
        <dbReference type="RuleBase" id="RU000320"/>
    </source>
</evidence>